<dbReference type="InterPro" id="IPR036736">
    <property type="entry name" value="ACP-like_sf"/>
</dbReference>
<evidence type="ECO:0000313" key="14">
    <source>
        <dbReference type="EMBL" id="KAK4062810.1"/>
    </source>
</evidence>
<sequence length="3967" mass="436350">MAKSEFTTEPIAIVGSSCRFPGSSSSPSKLWELLKNPKDILKEIPESRFNPEGFYNDNGEYHGSTNVRHSYLLDEDFREFDHNFFNIHPKEAESMDPQQRMLLEIVFECLEAAGYSIQEMKGSQTAIFVGQMTQDYSDLLLRDVDSAPQYAATGISRAILSNRVSYFFDWKGPSSTIDTACSSSLVALHHAVQTLRSGESSLAVAAGVNLILGPDPYILESKLHMLSPTGRSRMWDAGADGYARGEGFASVLLKTLSQAIADGDHIECIIRETGVNQDGRTSGITMPSSTSQTALIRSTYARAGLDWRKKEERCQYFEAHGTGTMAGDPIEARAVRDAFFPEYDEDEDRTTSLEADEPLYVGSIKTVIGHLEGTAGLAGLLKASLAIQNGIIPPNMHFNKLNPKISPFYTNLHVPTKARAWPTLPPGTPRRASVNSFGFGGTNAHVILESWAPEDIQRDDALQVPCGPLTLSANTEKALLARARHMSEALKAGKMANISNLAWTMQCRRTQFPYKTYVSSSTVEGLIEKLDDVDSKSNSIATKGIHVTEHLPARILGVFTGQGAQWPSMGRRLYEKSASFKRTIDKLEDSLKNLPDAPSWSLVSELTAPPEKSRIHEAAISQPLCTALQVALVDLLYASGITFSAVVGHSSGEIGAAYAAGYVEAADAIRIAYYRGVHAHLAGGPNGQKGKMMAVGMGLEQARAFCSQEKLAGRIHVAASNSRSSVTLSGDADAVDEAKELLDSQQSFARLLKVDKAYHSHHMQPCAGPYLESLQKLHMQINTDKLKCKWYSSVYGSNGRSIDNMDAFKDTYWVDNMVKPVLFSQAIDRAVTEEHCHDIALEVGPHFALKAPASESLKNLTGLDIPYSGVLSRGQDDMEAFSDALGFIWSKFHSSSPVVDFAGFRKACFGDDVGPAMTLKGLPPYPWDHASKLWKESRKSRIYRSRKNPIHELLGYPTSHGNNREVTWRNVMRIQEMEWLRGHIFQNQVLFPAAGYVSMAYEASIRLAAEHEEVRLVELEDLVIHRAITLEDDAAGTEVTFTIRVIDRDSDKITAEYSCYSCKVDGEVSEHSESTNFTGRAIVRLGKPAVDALPPRIAPKLPMKPVGVDRLYKYMEQVGLRYTGDFTIEAVERRLNVSTVTLKRLENDRLRLHPATLDAAFHGIFTAMAFPGDGQLWTPYLPTNVRRVRINPAALEASAFADTSSELLADCYLRDANSKKIQGDVDITSTAVGHPQIQLHALTCSSFTKATPQNDRKLFAKTVWKRDIASGIDPEKIEYLTEEEVEYGDTCERLAYFYHRRLRDAIKPEDIPKMDEHFQIQFDWIVNYLLPKIEAGRHPRIKKEWATDTAEDAAAWRAKYPGMVELQMISALGEVQPSILRGELPALQVMMQDDMLTRLYAEAVPFRQTYGHLVTVTSQLAHRYPRLKVLEIGAGTGGASVHMLKELVGRCHSYTYTDISAGFFEAAQERFREYSSMMEWAVLDIERDPLGQGFEEHSFDVIMSSNALHATKSLKKTLANCRTLLKAGGYLILNEVTNDGVLPQFISSHLPGWWLGRDDGRVYCPTTDEERWNKDLLATGFSGVDAAYRDYHDPKRYLASLIVSQAVDERINVLRDPTAWTDMIPPVDDLIIIGGQSSQVEKIAQTAKGLLQPIASNVTLINKLEDVTEVPDGATVLVLSELDVPTFQDITPERFSGVQSVFKDARFVLWATRGCRAENPLSNMVVGLGRAAMHELPNLRLQFLDVDTMTPDPRLFSETLLRTICVNSADFEDVLWADEWELAVEKSGLYIPRIVASNEMNDRLNSVRRDIMSPLSLAENRVELVADEGSYSFQRVQGSINADVSNADTSSEYAQFRVHASSLLPFRPLKSKALYLCLGTVVGTGRKAAIFSPSVLSTLSVMVSDLWHLPEDFDLVTDSQVLFGVLIAESIISGIRCRIWVHDADVLLAKLIAHVAAAEGIDVFFSTSSEEDSNFDPAQVFIHSYANERDILSLLPEDIEVFVNLGQDNSVLAHIAEGFESLDAVRSVREDDAILMNYRWGDLLKITRHHVSTGLPKFPMENASISVAEINKQAGQASLTTMLNWNDAESVESKISPLRPSDLFVANKTYLLVGLASQLGMSICDWMVKHGARYLVVTSRSPGRVDTAVLEDLRRRGANVKVLPLDITDKEGLLRLHKEVSETMPPIAGVANAAMVLNDKLFTNMSLEDFEVASRPKVKGTQNLDELFHSTPLDFFICFSSLTCVMGNPGQSNYAAANMYMHSLVRQRKQRGVAASIIDIAFLLGVGFVDRNLEQYEDHLKKFGYMRISEPEFHGVFAEAIAAGQPTSKEDPEIIIGIGEEPNAPWYSNPRFATYVRHETNEEDADNHQAQSSQSVKGRLAAAKNSEDALAILQGACAEKLAMILQVHADVIDHSTPLLVLGIDSLVSVEIRSWFLKEVNVDMPVLKILSGASLAEICQDALVLLPPTLISSAETAAPTADAAPAVNNELLSSAHVRQLKVPSAAPTEVSTLKMEDNASALMSRASTGSSSVSETASLEEPLYERVGEMTPGQSRLYFLHVYLEDKATYNVTMSGKLQGPFDMGRLKKALSTITRKHEGLRSCFFLNDATGKAMQGVGKEARIAVEHKNIQDDAEIQATLDAMKTAEFSLETGAWMKIQVLSLSRTRHHVIFTFHHIALDGVSWAIFLSELNKAYAGGDFSSPVQQAIDLANKQQQKAAPAKVQNELQFWKDVYSTLPEPLPLFPVSRVQCRQLLKSYDTETLDVMLSKSLVGQIKQASGEMHVTSFHFYLSSIAAFVSRCLGVNDFSIGILDANRATAEDMTTVGYFTNILPLRFNTTADESFGTLAKRTRDMTLAALSNSNADFDTILDVLKVPRSGDQNPLFQIAVNYRLGGSRTMPLGNCEIEWTSTTDARNPYDLIIDISEIAEGTIISFTTQRYLYSAADTNKLLTWYTHTVEGFANDTSRTALDCLLATPSEIENAISLGRGQSLEISWKAPTLAHRVEEIASQHPDSIAVKDGYGQQLGYSQMMQRAGQIAGQLSDLPAGSYVGILLQPAADSICALMAILTLGLVYVPLDLRNPERRLAAIVADCWPSAIIYQEETQTMAENLASTVEQSKAKLVCISKPPQDVPSPIQCVAEPNAPGFAIYTSGSTGTPKGVLLTHHALLNQIWAISKAHRLGKEVVLQQSSSGFDLHLEQIFSALANGGTVVVASKEARGDAMEIANLILSEGITYTVFVPSEYLYLLHYGSDVLKKCTSWKFAFSGGEKITPQLRQSFKRLGLSDLLLINLYGPAEASLSCTRYTVPYVTDDSEAASPAGMVQPNYTVVVVDERGNPLPVGFPGEICIGGAGVASGYVNRPEETATKFIANTISPRHEIAVWGWDKLYRTGDRGRMLESGLLDFMGRLEGDSQVKIRGMRIELEEIGNVIIEAARSAIVDAAVSLRGSDMLSAFVVFSDDFTQDKNAFLGQLGANLPLPAYMCPAHIVAIDQIPRNASGKKDWSKINNLPLPSSESGNERNEDITDLEARVMSVWQDVLPTAIQPMQLSADSDFFLVGGNSLLLLKLRSELKMAFGIDLTLPELFQVSTVRDMASKIQADGSKNEVQGQSIDWGKELKSLCDGLMPQSYSSSDKTPATKSGVSVILTGATGFLGRHMLQHLVNDERVGEIHCVAIRPGVNGEPRHVDVSSPKIIEHAGDLGDRNLGLSSSALKDLVARADVVVHNGADVSFMKTYRSLRRPNVLSTRYLAEMALARSIPIHLVSTASVAHFHVGKHLHETSIQGLDNLPKDGRNGYAASKWMSEAFLESLADDHGARSWIHRPTSIIGVDAPEMDIVASLHNYSRLLKAVPRFPKAISGALDFVSVRSVAKDIADAAVASVSADGKDATRRVSYQHHCSDEKVPLGDFGRYMERTEGGVFDELESKVWLEKAREAGLNRLVCEYLASTVGAGEILSLPTLLKGKD</sequence>
<dbReference type="InterPro" id="IPR006162">
    <property type="entry name" value="Ppantetheine_attach_site"/>
</dbReference>
<dbReference type="InterPro" id="IPR049552">
    <property type="entry name" value="PKS_DH_N"/>
</dbReference>
<dbReference type="Pfam" id="PF14765">
    <property type="entry name" value="PS-DH"/>
    <property type="match status" value="1"/>
</dbReference>
<dbReference type="CDD" id="cd05930">
    <property type="entry name" value="A_NRPS"/>
    <property type="match status" value="1"/>
</dbReference>
<dbReference type="GO" id="GO:0031177">
    <property type="term" value="F:phosphopantetheine binding"/>
    <property type="evidence" value="ECO:0007669"/>
    <property type="project" value="InterPro"/>
</dbReference>
<dbReference type="Pfam" id="PF00550">
    <property type="entry name" value="PP-binding"/>
    <property type="match status" value="2"/>
</dbReference>
<dbReference type="Gene3D" id="3.40.50.150">
    <property type="entry name" value="Vaccinia Virus protein VP39"/>
    <property type="match status" value="1"/>
</dbReference>
<dbReference type="SMART" id="SM00827">
    <property type="entry name" value="PKS_AT"/>
    <property type="match status" value="1"/>
</dbReference>
<dbReference type="InterPro" id="IPR016035">
    <property type="entry name" value="Acyl_Trfase/lysoPLipase"/>
</dbReference>
<dbReference type="Pfam" id="PF02801">
    <property type="entry name" value="Ketoacyl-synt_C"/>
    <property type="match status" value="1"/>
</dbReference>
<reference evidence="14" key="1">
    <citation type="submission" date="2023-11" db="EMBL/GenBank/DDBJ databases">
        <title>The genome sequences of three competitors of mushroom-forming fungi.</title>
        <authorList>
            <person name="Beijen E."/>
            <person name="Ohm R.A."/>
        </authorList>
    </citation>
    <scope>NUCLEOTIDE SEQUENCE</scope>
    <source>
        <strain evidence="14">CBS 100526</strain>
    </source>
</reference>
<feature type="domain" description="Carrier" evidence="11">
    <location>
        <begin position="2387"/>
        <end position="2465"/>
    </location>
</feature>
<dbReference type="GO" id="GO:0008168">
    <property type="term" value="F:methyltransferase activity"/>
    <property type="evidence" value="ECO:0007669"/>
    <property type="project" value="UniProtKB-KW"/>
</dbReference>
<proteinExistence type="inferred from homology"/>
<dbReference type="Pfam" id="PF00109">
    <property type="entry name" value="ketoacyl-synt"/>
    <property type="match status" value="1"/>
</dbReference>
<dbReference type="Gene3D" id="1.10.1200.10">
    <property type="entry name" value="ACP-like"/>
    <property type="match status" value="2"/>
</dbReference>
<dbReference type="InterPro" id="IPR056501">
    <property type="entry name" value="NAD-bd_HRPKS_sdrA"/>
</dbReference>
<dbReference type="Gene3D" id="3.40.50.720">
    <property type="entry name" value="NAD(P)-binding Rossmann-like Domain"/>
    <property type="match status" value="3"/>
</dbReference>
<dbReference type="PANTHER" id="PTHR43775:SF20">
    <property type="entry name" value="HYBRID PKS-NRPS SYNTHETASE APDA"/>
    <property type="match status" value="1"/>
</dbReference>
<dbReference type="Pfam" id="PF00501">
    <property type="entry name" value="AMP-binding"/>
    <property type="match status" value="1"/>
</dbReference>
<dbReference type="PROSITE" id="PS52019">
    <property type="entry name" value="PKS_MFAS_DH"/>
    <property type="match status" value="1"/>
</dbReference>
<dbReference type="Gene3D" id="3.10.129.110">
    <property type="entry name" value="Polyketide synthase dehydratase"/>
    <property type="match status" value="1"/>
</dbReference>
<dbReference type="Gene3D" id="3.40.47.10">
    <property type="match status" value="1"/>
</dbReference>
<evidence type="ECO:0000256" key="1">
    <source>
        <dbReference type="ARBA" id="ARBA00022450"/>
    </source>
</evidence>
<dbReference type="InterPro" id="IPR001242">
    <property type="entry name" value="Condensation_dom"/>
</dbReference>
<dbReference type="InterPro" id="IPR029063">
    <property type="entry name" value="SAM-dependent_MTases_sf"/>
</dbReference>
<dbReference type="Gene3D" id="3.40.50.12780">
    <property type="entry name" value="N-terminal domain of ligase-like"/>
    <property type="match status" value="1"/>
</dbReference>
<feature type="active site" description="Proton acceptor; for dehydratase activity" evidence="10">
    <location>
        <position position="983"/>
    </location>
</feature>
<dbReference type="SMART" id="SM00823">
    <property type="entry name" value="PKS_PP"/>
    <property type="match status" value="2"/>
</dbReference>
<dbReference type="InterPro" id="IPR042104">
    <property type="entry name" value="PKS_dehydratase_sf"/>
</dbReference>
<dbReference type="InterPro" id="IPR013968">
    <property type="entry name" value="PKS_KR"/>
</dbReference>
<dbReference type="GO" id="GO:0009403">
    <property type="term" value="P:toxin biosynthetic process"/>
    <property type="evidence" value="ECO:0007669"/>
    <property type="project" value="UniProtKB-ARBA"/>
</dbReference>
<dbReference type="SUPFAM" id="SSF53901">
    <property type="entry name" value="Thiolase-like"/>
    <property type="match status" value="1"/>
</dbReference>
<dbReference type="InterPro" id="IPR049900">
    <property type="entry name" value="PKS_mFAS_DH"/>
</dbReference>
<dbReference type="InterPro" id="IPR014031">
    <property type="entry name" value="Ketoacyl_synth_C"/>
</dbReference>
<feature type="active site" description="Proton donor; for dehydratase activity" evidence="10">
    <location>
        <position position="1158"/>
    </location>
</feature>
<dbReference type="Pfam" id="PF00668">
    <property type="entry name" value="Condensation"/>
    <property type="match status" value="1"/>
</dbReference>
<evidence type="ECO:0000256" key="9">
    <source>
        <dbReference type="ARBA" id="ARBA00029443"/>
    </source>
</evidence>
<keyword evidence="8" id="KW-0511">Multifunctional enzyme</keyword>
<dbReference type="CDD" id="cd02440">
    <property type="entry name" value="AdoMet_MTases"/>
    <property type="match status" value="1"/>
</dbReference>
<dbReference type="Pfam" id="PF08659">
    <property type="entry name" value="KR"/>
    <property type="match status" value="1"/>
</dbReference>
<keyword evidence="4" id="KW-0489">Methyltransferase</keyword>
<evidence type="ECO:0000259" key="12">
    <source>
        <dbReference type="PROSITE" id="PS52004"/>
    </source>
</evidence>
<dbReference type="SUPFAM" id="SSF47336">
    <property type="entry name" value="ACP-like"/>
    <property type="match status" value="2"/>
</dbReference>
<evidence type="ECO:0000259" key="11">
    <source>
        <dbReference type="PROSITE" id="PS50075"/>
    </source>
</evidence>
<dbReference type="InterPro" id="IPR016039">
    <property type="entry name" value="Thiolase-like"/>
</dbReference>
<name>A0AAE1LWB4_9HYPO</name>
<evidence type="ECO:0000259" key="13">
    <source>
        <dbReference type="PROSITE" id="PS52019"/>
    </source>
</evidence>
<evidence type="ECO:0000256" key="6">
    <source>
        <dbReference type="ARBA" id="ARBA00022737"/>
    </source>
</evidence>
<dbReference type="InterPro" id="IPR010071">
    <property type="entry name" value="AA_adenyl_dom"/>
</dbReference>
<dbReference type="InterPro" id="IPR000873">
    <property type="entry name" value="AMP-dep_synth/lig_dom"/>
</dbReference>
<feature type="region of interest" description="C-terminal hotdog fold" evidence="10">
    <location>
        <begin position="1103"/>
        <end position="1253"/>
    </location>
</feature>
<dbReference type="GO" id="GO:0006633">
    <property type="term" value="P:fatty acid biosynthetic process"/>
    <property type="evidence" value="ECO:0007669"/>
    <property type="project" value="InterPro"/>
</dbReference>
<evidence type="ECO:0008006" key="16">
    <source>
        <dbReference type="Google" id="ProtNLM"/>
    </source>
</evidence>
<evidence type="ECO:0000256" key="2">
    <source>
        <dbReference type="ARBA" id="ARBA00022553"/>
    </source>
</evidence>
<keyword evidence="3" id="KW-0436">Ligase</keyword>
<dbReference type="SUPFAM" id="SSF53335">
    <property type="entry name" value="S-adenosyl-L-methionine-dependent methyltransferases"/>
    <property type="match status" value="1"/>
</dbReference>
<protein>
    <recommendedName>
        <fullName evidence="16">Polyketide synthase</fullName>
    </recommendedName>
</protein>
<keyword evidence="6" id="KW-0677">Repeat</keyword>
<dbReference type="InterPro" id="IPR018201">
    <property type="entry name" value="Ketoacyl_synth_AS"/>
</dbReference>
<dbReference type="GO" id="GO:0004312">
    <property type="term" value="F:fatty acid synthase activity"/>
    <property type="evidence" value="ECO:0007669"/>
    <property type="project" value="TreeGrafter"/>
</dbReference>
<dbReference type="InterPro" id="IPR020807">
    <property type="entry name" value="PKS_DH"/>
</dbReference>
<dbReference type="InterPro" id="IPR016036">
    <property type="entry name" value="Malonyl_transacylase_ACP-bd"/>
</dbReference>
<dbReference type="InterPro" id="IPR013217">
    <property type="entry name" value="Methyltransf_12"/>
</dbReference>
<evidence type="ECO:0000256" key="7">
    <source>
        <dbReference type="ARBA" id="ARBA00023002"/>
    </source>
</evidence>
<feature type="domain" description="Carrier" evidence="11">
    <location>
        <begin position="3524"/>
        <end position="3603"/>
    </location>
</feature>
<dbReference type="Gene3D" id="3.30.559.10">
    <property type="entry name" value="Chloramphenicol acetyltransferase-like domain"/>
    <property type="match status" value="1"/>
</dbReference>
<accession>A0AAE1LWB4</accession>
<dbReference type="SUPFAM" id="SSF56801">
    <property type="entry name" value="Acetyl-CoA synthetase-like"/>
    <property type="match status" value="1"/>
</dbReference>
<feature type="domain" description="PKS/mFAS DH" evidence="13">
    <location>
        <begin position="951"/>
        <end position="1253"/>
    </location>
</feature>
<dbReference type="SUPFAM" id="SSF52777">
    <property type="entry name" value="CoA-dependent acyltransferases"/>
    <property type="match status" value="2"/>
</dbReference>
<dbReference type="RefSeq" id="XP_062751368.1">
    <property type="nucleotide sequence ID" value="XM_062904664.1"/>
</dbReference>
<dbReference type="InterPro" id="IPR020841">
    <property type="entry name" value="PKS_Beta-ketoAc_synthase_dom"/>
</dbReference>
<dbReference type="InterPro" id="IPR042099">
    <property type="entry name" value="ANL_N_sf"/>
</dbReference>
<dbReference type="Pfam" id="PF00698">
    <property type="entry name" value="Acyl_transf_1"/>
    <property type="match status" value="1"/>
</dbReference>
<dbReference type="PROSITE" id="PS52004">
    <property type="entry name" value="KS3_2"/>
    <property type="match status" value="1"/>
</dbReference>
<dbReference type="SUPFAM" id="SSF55048">
    <property type="entry name" value="Probable ACP-binding domain of malonyl-CoA ACP transacylase"/>
    <property type="match status" value="1"/>
</dbReference>
<dbReference type="GO" id="GO:0004315">
    <property type="term" value="F:3-oxoacyl-[acyl-carrier-protein] synthase activity"/>
    <property type="evidence" value="ECO:0007669"/>
    <property type="project" value="InterPro"/>
</dbReference>
<keyword evidence="15" id="KW-1185">Reference proteome</keyword>
<evidence type="ECO:0000256" key="8">
    <source>
        <dbReference type="ARBA" id="ARBA00023268"/>
    </source>
</evidence>
<dbReference type="SMART" id="SM00822">
    <property type="entry name" value="PKS_KR"/>
    <property type="match status" value="1"/>
</dbReference>
<dbReference type="SUPFAM" id="SSF52151">
    <property type="entry name" value="FabD/lysophospholipase-like"/>
    <property type="match status" value="1"/>
</dbReference>
<dbReference type="EMBL" id="JAWRVG010000057">
    <property type="protein sequence ID" value="KAK4062810.1"/>
    <property type="molecule type" value="Genomic_DNA"/>
</dbReference>
<dbReference type="GO" id="GO:0016874">
    <property type="term" value="F:ligase activity"/>
    <property type="evidence" value="ECO:0007669"/>
    <property type="project" value="UniProtKB-KW"/>
</dbReference>
<gene>
    <name evidence="14" type="ORF">Triagg1_9680</name>
</gene>
<dbReference type="Pfam" id="PF21089">
    <property type="entry name" value="PKS_DH_N"/>
    <property type="match status" value="1"/>
</dbReference>
<evidence type="ECO:0000313" key="15">
    <source>
        <dbReference type="Proteomes" id="UP001273209"/>
    </source>
</evidence>
<dbReference type="SMART" id="SM00826">
    <property type="entry name" value="PKS_DH"/>
    <property type="match status" value="1"/>
</dbReference>
<dbReference type="InterPro" id="IPR036291">
    <property type="entry name" value="NAD(P)-bd_dom_sf"/>
</dbReference>
<dbReference type="Pfam" id="PF08242">
    <property type="entry name" value="Methyltransf_12"/>
    <property type="match status" value="1"/>
</dbReference>
<keyword evidence="1" id="KW-0596">Phosphopantetheine</keyword>
<dbReference type="Pfam" id="PF23114">
    <property type="entry name" value="NAD-bd_HRPKS_sdrA"/>
    <property type="match status" value="1"/>
</dbReference>
<dbReference type="Gene3D" id="3.30.300.30">
    <property type="match status" value="1"/>
</dbReference>
<dbReference type="Pfam" id="PF16197">
    <property type="entry name" value="KAsynt_C_assoc"/>
    <property type="match status" value="1"/>
</dbReference>
<dbReference type="InterPro" id="IPR020806">
    <property type="entry name" value="PKS_PP-bd"/>
</dbReference>
<dbReference type="GO" id="GO:0016491">
    <property type="term" value="F:oxidoreductase activity"/>
    <property type="evidence" value="ECO:0007669"/>
    <property type="project" value="UniProtKB-KW"/>
</dbReference>
<dbReference type="PROSITE" id="PS00012">
    <property type="entry name" value="PHOSPHOPANTETHEINE"/>
    <property type="match status" value="1"/>
</dbReference>
<keyword evidence="2" id="KW-0597">Phosphoprotein</keyword>
<dbReference type="InterPro" id="IPR032821">
    <property type="entry name" value="PKS_assoc"/>
</dbReference>
<keyword evidence="7" id="KW-0560">Oxidoreductase</keyword>
<dbReference type="PANTHER" id="PTHR43775">
    <property type="entry name" value="FATTY ACID SYNTHASE"/>
    <property type="match status" value="1"/>
</dbReference>
<feature type="domain" description="Ketosynthase family 3 (KS3)" evidence="12">
    <location>
        <begin position="8"/>
        <end position="450"/>
    </location>
</feature>
<dbReference type="Pfam" id="PF07993">
    <property type="entry name" value="NAD_binding_4"/>
    <property type="match status" value="1"/>
</dbReference>
<dbReference type="InterPro" id="IPR009081">
    <property type="entry name" value="PP-bd_ACP"/>
</dbReference>
<dbReference type="GO" id="GO:0032259">
    <property type="term" value="P:methylation"/>
    <property type="evidence" value="ECO:0007669"/>
    <property type="project" value="UniProtKB-KW"/>
</dbReference>
<feature type="region of interest" description="N-terminal hotdog fold" evidence="10">
    <location>
        <begin position="951"/>
        <end position="1088"/>
    </location>
</feature>
<dbReference type="InterPro" id="IPR023213">
    <property type="entry name" value="CAT-like_dom_sf"/>
</dbReference>
<dbReference type="NCBIfam" id="TIGR01733">
    <property type="entry name" value="AA-adenyl-dom"/>
    <property type="match status" value="1"/>
</dbReference>
<comment type="caution">
    <text evidence="14">The sequence shown here is derived from an EMBL/GenBank/DDBJ whole genome shotgun (WGS) entry which is preliminary data.</text>
</comment>
<dbReference type="SUPFAM" id="SSF51735">
    <property type="entry name" value="NAD(P)-binding Rossmann-fold domains"/>
    <property type="match status" value="2"/>
</dbReference>
<organism evidence="14 15">
    <name type="scientific">Trichoderma aggressivum f. europaeum</name>
    <dbReference type="NCBI Taxonomy" id="173218"/>
    <lineage>
        <taxon>Eukaryota</taxon>
        <taxon>Fungi</taxon>
        <taxon>Dikarya</taxon>
        <taxon>Ascomycota</taxon>
        <taxon>Pezizomycotina</taxon>
        <taxon>Sordariomycetes</taxon>
        <taxon>Hypocreomycetidae</taxon>
        <taxon>Hypocreales</taxon>
        <taxon>Hypocreaceae</taxon>
        <taxon>Trichoderma</taxon>
    </lineage>
</organism>
<dbReference type="Proteomes" id="UP001273209">
    <property type="component" value="Unassembled WGS sequence"/>
</dbReference>
<dbReference type="InterPro" id="IPR013120">
    <property type="entry name" value="FAR_NAD-bd"/>
</dbReference>
<evidence type="ECO:0000256" key="4">
    <source>
        <dbReference type="ARBA" id="ARBA00022603"/>
    </source>
</evidence>
<dbReference type="InterPro" id="IPR050091">
    <property type="entry name" value="PKS_NRPS_Biosynth_Enz"/>
</dbReference>
<dbReference type="InterPro" id="IPR001227">
    <property type="entry name" value="Ac_transferase_dom_sf"/>
</dbReference>
<dbReference type="Gene3D" id="3.40.366.10">
    <property type="entry name" value="Malonyl-Coenzyme A Acyl Carrier Protein, domain 2"/>
    <property type="match status" value="1"/>
</dbReference>
<dbReference type="GO" id="GO:0030639">
    <property type="term" value="P:polyketide biosynthetic process"/>
    <property type="evidence" value="ECO:0007669"/>
    <property type="project" value="UniProtKB-ARBA"/>
</dbReference>
<comment type="similarity">
    <text evidence="9">In the C-terminal section; belongs to the NRP synthetase family.</text>
</comment>
<dbReference type="GeneID" id="87924569"/>
<keyword evidence="5" id="KW-0808">Transferase</keyword>
<dbReference type="CDD" id="cd19532">
    <property type="entry name" value="C_PKS-NRPS"/>
    <property type="match status" value="1"/>
</dbReference>
<dbReference type="InterPro" id="IPR014030">
    <property type="entry name" value="Ketoacyl_synth_N"/>
</dbReference>
<dbReference type="FunFam" id="3.40.47.10:FF:000019">
    <property type="entry name" value="Polyketide synthase type I"/>
    <property type="match status" value="1"/>
</dbReference>
<dbReference type="InterPro" id="IPR045851">
    <property type="entry name" value="AMP-bd_C_sf"/>
</dbReference>
<dbReference type="InterPro" id="IPR014043">
    <property type="entry name" value="Acyl_transferase_dom"/>
</dbReference>
<evidence type="ECO:0000256" key="10">
    <source>
        <dbReference type="PROSITE-ProRule" id="PRU01363"/>
    </source>
</evidence>
<dbReference type="CDD" id="cd00833">
    <property type="entry name" value="PKS"/>
    <property type="match status" value="1"/>
</dbReference>
<dbReference type="PROSITE" id="PS00606">
    <property type="entry name" value="KS3_1"/>
    <property type="match status" value="1"/>
</dbReference>
<dbReference type="Gene3D" id="3.30.559.30">
    <property type="entry name" value="Nonribosomal peptide synthetase, condensation domain"/>
    <property type="match status" value="1"/>
</dbReference>
<evidence type="ECO:0000256" key="5">
    <source>
        <dbReference type="ARBA" id="ARBA00022679"/>
    </source>
</evidence>
<dbReference type="SMART" id="SM00825">
    <property type="entry name" value="PKS_KS"/>
    <property type="match status" value="1"/>
</dbReference>
<dbReference type="InterPro" id="IPR049551">
    <property type="entry name" value="PKS_DH_C"/>
</dbReference>
<dbReference type="PROSITE" id="PS50075">
    <property type="entry name" value="CARRIER"/>
    <property type="match status" value="2"/>
</dbReference>
<dbReference type="InterPro" id="IPR057326">
    <property type="entry name" value="KR_dom"/>
</dbReference>
<evidence type="ECO:0000256" key="3">
    <source>
        <dbReference type="ARBA" id="ARBA00022598"/>
    </source>
</evidence>